<dbReference type="PROSITE" id="PS50011">
    <property type="entry name" value="PROTEIN_KINASE_DOM"/>
    <property type="match status" value="1"/>
</dbReference>
<proteinExistence type="predicted"/>
<dbReference type="Pfam" id="PF00069">
    <property type="entry name" value="Pkinase"/>
    <property type="match status" value="1"/>
</dbReference>
<dbReference type="EMBL" id="KQ991601">
    <property type="protein sequence ID" value="KZV51551.1"/>
    <property type="molecule type" value="Genomic_DNA"/>
</dbReference>
<dbReference type="OrthoDB" id="4062651at2759"/>
<feature type="region of interest" description="Disordered" evidence="1">
    <location>
        <begin position="44"/>
        <end position="85"/>
    </location>
</feature>
<keyword evidence="3" id="KW-0808">Transferase</keyword>
<dbReference type="GO" id="GO:0004672">
    <property type="term" value="F:protein kinase activity"/>
    <property type="evidence" value="ECO:0007669"/>
    <property type="project" value="InterPro"/>
</dbReference>
<evidence type="ECO:0000256" key="1">
    <source>
        <dbReference type="SAM" id="MobiDB-lite"/>
    </source>
</evidence>
<keyword evidence="3" id="KW-0418">Kinase</keyword>
<dbReference type="InterPro" id="IPR000719">
    <property type="entry name" value="Prot_kinase_dom"/>
</dbReference>
<evidence type="ECO:0000313" key="4">
    <source>
        <dbReference type="Proteomes" id="UP000250235"/>
    </source>
</evidence>
<accession>A0A2Z7CX28</accession>
<protein>
    <submittedName>
        <fullName evidence="3">LysM domain receptor-like kinase 3-like</fullName>
    </submittedName>
</protein>
<dbReference type="AlphaFoldDB" id="A0A2Z7CX28"/>
<evidence type="ECO:0000313" key="3">
    <source>
        <dbReference type="EMBL" id="KZV51551.1"/>
    </source>
</evidence>
<name>A0A2Z7CX28_9LAMI</name>
<dbReference type="Gene3D" id="3.30.200.20">
    <property type="entry name" value="Phosphorylase Kinase, domain 1"/>
    <property type="match status" value="1"/>
</dbReference>
<gene>
    <name evidence="3" type="ORF">F511_05867</name>
</gene>
<evidence type="ECO:0000259" key="2">
    <source>
        <dbReference type="PROSITE" id="PS50011"/>
    </source>
</evidence>
<dbReference type="Gene3D" id="1.10.510.10">
    <property type="entry name" value="Transferase(Phosphotransferase) domain 1"/>
    <property type="match status" value="1"/>
</dbReference>
<reference evidence="3 4" key="1">
    <citation type="journal article" date="2015" name="Proc. Natl. Acad. Sci. U.S.A.">
        <title>The resurrection genome of Boea hygrometrica: A blueprint for survival of dehydration.</title>
        <authorList>
            <person name="Xiao L."/>
            <person name="Yang G."/>
            <person name="Zhang L."/>
            <person name="Yang X."/>
            <person name="Zhao S."/>
            <person name="Ji Z."/>
            <person name="Zhou Q."/>
            <person name="Hu M."/>
            <person name="Wang Y."/>
            <person name="Chen M."/>
            <person name="Xu Y."/>
            <person name="Jin H."/>
            <person name="Xiao X."/>
            <person name="Hu G."/>
            <person name="Bao F."/>
            <person name="Hu Y."/>
            <person name="Wan P."/>
            <person name="Li L."/>
            <person name="Deng X."/>
            <person name="Kuang T."/>
            <person name="Xiang C."/>
            <person name="Zhu J.K."/>
            <person name="Oliver M.J."/>
            <person name="He Y."/>
        </authorList>
    </citation>
    <scope>NUCLEOTIDE SEQUENCE [LARGE SCALE GENOMIC DNA]</scope>
    <source>
        <strain evidence="4">cv. XS01</strain>
    </source>
</reference>
<dbReference type="SUPFAM" id="SSF56112">
    <property type="entry name" value="Protein kinase-like (PK-like)"/>
    <property type="match status" value="1"/>
</dbReference>
<organism evidence="3 4">
    <name type="scientific">Dorcoceras hygrometricum</name>
    <dbReference type="NCBI Taxonomy" id="472368"/>
    <lineage>
        <taxon>Eukaryota</taxon>
        <taxon>Viridiplantae</taxon>
        <taxon>Streptophyta</taxon>
        <taxon>Embryophyta</taxon>
        <taxon>Tracheophyta</taxon>
        <taxon>Spermatophyta</taxon>
        <taxon>Magnoliopsida</taxon>
        <taxon>eudicotyledons</taxon>
        <taxon>Gunneridae</taxon>
        <taxon>Pentapetalae</taxon>
        <taxon>asterids</taxon>
        <taxon>lamiids</taxon>
        <taxon>Lamiales</taxon>
        <taxon>Gesneriaceae</taxon>
        <taxon>Didymocarpoideae</taxon>
        <taxon>Trichosporeae</taxon>
        <taxon>Loxocarpinae</taxon>
        <taxon>Dorcoceras</taxon>
    </lineage>
</organism>
<dbReference type="GO" id="GO:0005524">
    <property type="term" value="F:ATP binding"/>
    <property type="evidence" value="ECO:0007669"/>
    <property type="project" value="InterPro"/>
</dbReference>
<keyword evidence="3" id="KW-0675">Receptor</keyword>
<feature type="compositionally biased region" description="Low complexity" evidence="1">
    <location>
        <begin position="67"/>
        <end position="83"/>
    </location>
</feature>
<dbReference type="PANTHER" id="PTHR46863:SF2">
    <property type="entry name" value="LYSM DOMAIN RECEPTOR-LIKE KINASE 3"/>
    <property type="match status" value="1"/>
</dbReference>
<sequence>MRHRSKVRALPAPPCAATLFSSALFLQMLFSMCKSKKNLRKQVIEPESPCPPSARSPPPSSRKSKRTPQNSPLTPLDSSSTSNFVLPSSASTSTFNRESWKSSASSRNSLSGIRESFLQEQPHVYDLQEISAATNNFLLKPHSSSSSSSTAWRCSIRDQRVIVFQRRFRRRMDTSQLVERLSVVCRSHHSSLVKLKGASISGSYIYLVYDYVQGASLADCLRNAKNPSFTVLSNWMSRIRVASDIAHGLDYVHNSTGLGFDFVHNHIHSSSIIIEEPLLNAKICHFGTAELCGEVARVIGGKKELKRLDSKSNKFEGTRGYMAPEFQTSGIVTQKCDVYAFGVVVLELLSGMEALRYIVDEESGGYVRISVVEAAREALEGGGGGVRMWVDRRLNDSYPVEVLEKLARLALDCVVDDPEIRPDMGKVVVRISQMFLESENWSSRMGAVTDITDSIAPR</sequence>
<keyword evidence="4" id="KW-1185">Reference proteome</keyword>
<feature type="domain" description="Protein kinase" evidence="2">
    <location>
        <begin position="137"/>
        <end position="436"/>
    </location>
</feature>
<dbReference type="PANTHER" id="PTHR46863">
    <property type="entry name" value="OS09G0572100 PROTEIN"/>
    <property type="match status" value="1"/>
</dbReference>
<dbReference type="Proteomes" id="UP000250235">
    <property type="component" value="Unassembled WGS sequence"/>
</dbReference>
<dbReference type="InterPro" id="IPR011009">
    <property type="entry name" value="Kinase-like_dom_sf"/>
</dbReference>
<feature type="compositionally biased region" description="Pro residues" evidence="1">
    <location>
        <begin position="48"/>
        <end position="60"/>
    </location>
</feature>